<evidence type="ECO:0000313" key="10">
    <source>
        <dbReference type="Proteomes" id="UP000632377"/>
    </source>
</evidence>
<dbReference type="Pfam" id="PF00512">
    <property type="entry name" value="HisKA"/>
    <property type="match status" value="1"/>
</dbReference>
<dbReference type="CDD" id="cd16922">
    <property type="entry name" value="HATPase_EvgS-ArcB-TorS-like"/>
    <property type="match status" value="1"/>
</dbReference>
<dbReference type="PANTHER" id="PTHR43547:SF2">
    <property type="entry name" value="HYBRID SIGNAL TRANSDUCTION HISTIDINE KINASE C"/>
    <property type="match status" value="1"/>
</dbReference>
<feature type="domain" description="PAS" evidence="7">
    <location>
        <begin position="86"/>
        <end position="160"/>
    </location>
</feature>
<dbReference type="PROSITE" id="PS50112">
    <property type="entry name" value="PAS"/>
    <property type="match status" value="1"/>
</dbReference>
<evidence type="ECO:0000259" key="7">
    <source>
        <dbReference type="PROSITE" id="PS50112"/>
    </source>
</evidence>
<dbReference type="PROSITE" id="PS50113">
    <property type="entry name" value="PAC"/>
    <property type="match status" value="1"/>
</dbReference>
<dbReference type="CDD" id="cd00082">
    <property type="entry name" value="HisKA"/>
    <property type="match status" value="1"/>
</dbReference>
<dbReference type="SMART" id="SM00388">
    <property type="entry name" value="HisKA"/>
    <property type="match status" value="1"/>
</dbReference>
<dbReference type="SMART" id="SM00387">
    <property type="entry name" value="HATPase_c"/>
    <property type="match status" value="1"/>
</dbReference>
<keyword evidence="10" id="KW-1185">Reference proteome</keyword>
<proteinExistence type="predicted"/>
<keyword evidence="3" id="KW-0597">Phosphoprotein</keyword>
<gene>
    <name evidence="9" type="ORF">JK636_20185</name>
</gene>
<evidence type="ECO:0000259" key="6">
    <source>
        <dbReference type="PROSITE" id="PS50109"/>
    </source>
</evidence>
<comment type="catalytic activity">
    <reaction evidence="1">
        <text>ATP + protein L-histidine = ADP + protein N-phospho-L-histidine.</text>
        <dbReference type="EC" id="2.7.13.3"/>
    </reaction>
</comment>
<dbReference type="PANTHER" id="PTHR43547">
    <property type="entry name" value="TWO-COMPONENT HISTIDINE KINASE"/>
    <property type="match status" value="1"/>
</dbReference>
<dbReference type="InterPro" id="IPR004358">
    <property type="entry name" value="Sig_transdc_His_kin-like_C"/>
</dbReference>
<keyword evidence="4" id="KW-0418">Kinase</keyword>
<dbReference type="Gene3D" id="1.10.287.130">
    <property type="match status" value="1"/>
</dbReference>
<dbReference type="InterPro" id="IPR035965">
    <property type="entry name" value="PAS-like_dom_sf"/>
</dbReference>
<protein>
    <recommendedName>
        <fullName evidence="2">histidine kinase</fullName>
        <ecNumber evidence="2">2.7.13.3</ecNumber>
    </recommendedName>
</protein>
<dbReference type="InterPro" id="IPR005467">
    <property type="entry name" value="His_kinase_dom"/>
</dbReference>
<dbReference type="Proteomes" id="UP000632377">
    <property type="component" value="Unassembled WGS sequence"/>
</dbReference>
<feature type="domain" description="Histidine kinase" evidence="6">
    <location>
        <begin position="362"/>
        <end position="581"/>
    </location>
</feature>
<dbReference type="EMBL" id="JAESWC010000018">
    <property type="protein sequence ID" value="MBL4938034.1"/>
    <property type="molecule type" value="Genomic_DNA"/>
</dbReference>
<dbReference type="SUPFAM" id="SSF55874">
    <property type="entry name" value="ATPase domain of HSP90 chaperone/DNA topoisomerase II/histidine kinase"/>
    <property type="match status" value="1"/>
</dbReference>
<evidence type="ECO:0000256" key="5">
    <source>
        <dbReference type="ARBA" id="ARBA00023012"/>
    </source>
</evidence>
<evidence type="ECO:0000313" key="9">
    <source>
        <dbReference type="EMBL" id="MBL4938034.1"/>
    </source>
</evidence>
<organism evidence="9 10">
    <name type="scientific">Clostridium rhizosphaerae</name>
    <dbReference type="NCBI Taxonomy" id="2803861"/>
    <lineage>
        <taxon>Bacteria</taxon>
        <taxon>Bacillati</taxon>
        <taxon>Bacillota</taxon>
        <taxon>Clostridia</taxon>
        <taxon>Eubacteriales</taxon>
        <taxon>Clostridiaceae</taxon>
        <taxon>Clostridium</taxon>
    </lineage>
</organism>
<dbReference type="SUPFAM" id="SSF47384">
    <property type="entry name" value="Homodimeric domain of signal transducing histidine kinase"/>
    <property type="match status" value="1"/>
</dbReference>
<sequence>MQHKEAILTEVEIIRNRFFTITVSNCENNIVLYIQDTTEEVIKNKRTIEKNKLRLEEERRKFLGISTELKTKCDIIEILRDREKEHLMHLKDVINNITEGLIVVDKKGNFSMCNRAVYNIVGMQIGELLNIYSIGGRYNILNTKDNTNLWKVYKDAFEKFVPIVNLTAKFIDKISGFEKFIEINSNPILNRSKEVMYTIITMKDVTEAKLHEIKAEEQAYFINNVVNTLEVPIAVLNYPDLTYKLINKEQVQIFRNTSGKELNLEDIIGMPVEGVDSDYLSGNIYEIIDVVGKKDKEFTLSPYRIIDKNLNERFYKFKFIPYKDIEGKVSSIHMHGLDITEEVNHNIELEKIAKLKDEFFTVISHELRTPLTIIYSSLQLAYNIYSNEISENLDKTLRRIDQNCSRLLKLINNILDLSKAEAGFLTVNNSWFDIVNTTENIIASVNLYAKSKGIELIFDTNEEEVMVCLDKEKYERILLNLLSNAVKFTPEGKQILVTIEDDMENVALSVKDEGIGIPKDKLNYIFDRFAQVNTSLSRRAEGTGIGLSLVKKLVEYMDGKIEVKSNEGVGSEFYIRFNKISAQSKPQLIPETMGSNINNKIDIEFSDIN</sequence>
<dbReference type="SUPFAM" id="SSF55785">
    <property type="entry name" value="PYP-like sensor domain (PAS domain)"/>
    <property type="match status" value="1"/>
</dbReference>
<comment type="caution">
    <text evidence="9">The sequence shown here is derived from an EMBL/GenBank/DDBJ whole genome shotgun (WGS) entry which is preliminary data.</text>
</comment>
<dbReference type="Pfam" id="PF02518">
    <property type="entry name" value="HATPase_c"/>
    <property type="match status" value="1"/>
</dbReference>
<keyword evidence="4" id="KW-0808">Transferase</keyword>
<dbReference type="InterPro" id="IPR003594">
    <property type="entry name" value="HATPase_dom"/>
</dbReference>
<evidence type="ECO:0000256" key="1">
    <source>
        <dbReference type="ARBA" id="ARBA00000085"/>
    </source>
</evidence>
<dbReference type="InterPro" id="IPR003661">
    <property type="entry name" value="HisK_dim/P_dom"/>
</dbReference>
<dbReference type="InterPro" id="IPR036097">
    <property type="entry name" value="HisK_dim/P_sf"/>
</dbReference>
<dbReference type="Gene3D" id="3.30.565.10">
    <property type="entry name" value="Histidine kinase-like ATPase, C-terminal domain"/>
    <property type="match status" value="1"/>
</dbReference>
<dbReference type="EC" id="2.7.13.3" evidence="2"/>
<feature type="domain" description="PAC" evidence="8">
    <location>
        <begin position="164"/>
        <end position="217"/>
    </location>
</feature>
<name>A0ABS1TF76_9CLOT</name>
<dbReference type="InterPro" id="IPR000700">
    <property type="entry name" value="PAS-assoc_C"/>
</dbReference>
<keyword evidence="5" id="KW-0902">Two-component regulatory system</keyword>
<evidence type="ECO:0000256" key="2">
    <source>
        <dbReference type="ARBA" id="ARBA00012438"/>
    </source>
</evidence>
<evidence type="ECO:0000256" key="3">
    <source>
        <dbReference type="ARBA" id="ARBA00022553"/>
    </source>
</evidence>
<reference evidence="9 10" key="1">
    <citation type="submission" date="2021-01" db="EMBL/GenBank/DDBJ databases">
        <title>Genome public.</title>
        <authorList>
            <person name="Liu C."/>
            <person name="Sun Q."/>
        </authorList>
    </citation>
    <scope>NUCLEOTIDE SEQUENCE [LARGE SCALE GENOMIC DNA]</scope>
    <source>
        <strain evidence="9 10">YIM B02515</strain>
    </source>
</reference>
<evidence type="ECO:0000259" key="8">
    <source>
        <dbReference type="PROSITE" id="PS50113"/>
    </source>
</evidence>
<accession>A0ABS1TF76</accession>
<dbReference type="NCBIfam" id="TIGR00229">
    <property type="entry name" value="sensory_box"/>
    <property type="match status" value="1"/>
</dbReference>
<dbReference type="PRINTS" id="PR00344">
    <property type="entry name" value="BCTRLSENSOR"/>
</dbReference>
<dbReference type="InterPro" id="IPR036890">
    <property type="entry name" value="HATPase_C_sf"/>
</dbReference>
<dbReference type="Gene3D" id="3.30.450.20">
    <property type="entry name" value="PAS domain"/>
    <property type="match status" value="2"/>
</dbReference>
<dbReference type="InterPro" id="IPR000014">
    <property type="entry name" value="PAS"/>
</dbReference>
<evidence type="ECO:0000256" key="4">
    <source>
        <dbReference type="ARBA" id="ARBA00022777"/>
    </source>
</evidence>
<dbReference type="PROSITE" id="PS50109">
    <property type="entry name" value="HIS_KIN"/>
    <property type="match status" value="1"/>
</dbReference>